<reference evidence="2" key="1">
    <citation type="submission" date="2021-03" db="EMBL/GenBank/DDBJ databases">
        <authorList>
            <person name="Li Z."/>
            <person name="Yang C."/>
        </authorList>
    </citation>
    <scope>NUCLEOTIDE SEQUENCE</scope>
    <source>
        <strain evidence="2">Dzin_1.0</strain>
        <tissue evidence="2">Leaf</tissue>
    </source>
</reference>
<protein>
    <submittedName>
        <fullName evidence="2">Uncharacterized protein</fullName>
    </submittedName>
</protein>
<evidence type="ECO:0000256" key="1">
    <source>
        <dbReference type="SAM" id="SignalP"/>
    </source>
</evidence>
<reference evidence="2" key="2">
    <citation type="journal article" date="2022" name="Hortic Res">
        <title>The genome of Dioscorea zingiberensis sheds light on the biosynthesis, origin and evolution of the medicinally important diosgenin saponins.</title>
        <authorList>
            <person name="Li Y."/>
            <person name="Tan C."/>
            <person name="Li Z."/>
            <person name="Guo J."/>
            <person name="Li S."/>
            <person name="Chen X."/>
            <person name="Wang C."/>
            <person name="Dai X."/>
            <person name="Yang H."/>
            <person name="Song W."/>
            <person name="Hou L."/>
            <person name="Xu J."/>
            <person name="Tong Z."/>
            <person name="Xu A."/>
            <person name="Yuan X."/>
            <person name="Wang W."/>
            <person name="Yang Q."/>
            <person name="Chen L."/>
            <person name="Sun Z."/>
            <person name="Wang K."/>
            <person name="Pan B."/>
            <person name="Chen J."/>
            <person name="Bao Y."/>
            <person name="Liu F."/>
            <person name="Qi X."/>
            <person name="Gang D.R."/>
            <person name="Wen J."/>
            <person name="Li J."/>
        </authorList>
    </citation>
    <scope>NUCLEOTIDE SEQUENCE</scope>
    <source>
        <strain evidence="2">Dzin_1.0</strain>
    </source>
</reference>
<keyword evidence="3" id="KW-1185">Reference proteome</keyword>
<dbReference type="OrthoDB" id="1931827at2759"/>
<evidence type="ECO:0000313" key="2">
    <source>
        <dbReference type="EMBL" id="KAJ0965951.1"/>
    </source>
</evidence>
<comment type="caution">
    <text evidence="2">The sequence shown here is derived from an EMBL/GenBank/DDBJ whole genome shotgun (WGS) entry which is preliminary data.</text>
</comment>
<dbReference type="Proteomes" id="UP001085076">
    <property type="component" value="Miscellaneous, Linkage group lg08"/>
</dbReference>
<sequence>MAAPSCTSLFVLCLLVITVSTQVNNTSAGRQVPASSDKKQTECLDHEGTVLIPGIGRYMIGSHDTPDITGLDNSGPAAVHSQYLPGNDDGFVPNPGFEHHLQLVGDDFVKSISVRDKPGWSTKAVLIAAPDISICDMLQAKTFFQSFNCINEFSQSRGATIQSLQIHFLRGVALVEISERQTMMTSEHEYTNFSWLYIAFTIEINTNAVSHIIDHFWKKAFICLYRLVTAALVVGKEHVTKMVRNPGSSRHALVHLSAHLLHNKHSIWLNFFV</sequence>
<evidence type="ECO:0000313" key="3">
    <source>
        <dbReference type="Proteomes" id="UP001085076"/>
    </source>
</evidence>
<organism evidence="2 3">
    <name type="scientific">Dioscorea zingiberensis</name>
    <dbReference type="NCBI Taxonomy" id="325984"/>
    <lineage>
        <taxon>Eukaryota</taxon>
        <taxon>Viridiplantae</taxon>
        <taxon>Streptophyta</taxon>
        <taxon>Embryophyta</taxon>
        <taxon>Tracheophyta</taxon>
        <taxon>Spermatophyta</taxon>
        <taxon>Magnoliopsida</taxon>
        <taxon>Liliopsida</taxon>
        <taxon>Dioscoreales</taxon>
        <taxon>Dioscoreaceae</taxon>
        <taxon>Dioscorea</taxon>
    </lineage>
</organism>
<dbReference type="EMBL" id="JAGGNH010000008">
    <property type="protein sequence ID" value="KAJ0965951.1"/>
    <property type="molecule type" value="Genomic_DNA"/>
</dbReference>
<dbReference type="PANTHER" id="PTHR36733">
    <property type="entry name" value="CELL WALL PROTEIN-RELATED"/>
    <property type="match status" value="1"/>
</dbReference>
<proteinExistence type="predicted"/>
<dbReference type="AlphaFoldDB" id="A0A9D5C3C8"/>
<name>A0A9D5C3C8_9LILI</name>
<keyword evidence="1" id="KW-0732">Signal</keyword>
<feature type="chain" id="PRO_5038846342" evidence="1">
    <location>
        <begin position="22"/>
        <end position="273"/>
    </location>
</feature>
<dbReference type="InterPro" id="IPR034565">
    <property type="entry name" value="Put_cell_wall"/>
</dbReference>
<feature type="signal peptide" evidence="1">
    <location>
        <begin position="1"/>
        <end position="21"/>
    </location>
</feature>
<dbReference type="PANTHER" id="PTHR36733:SF1">
    <property type="entry name" value="CELL WALL PROTEIN-RELATED"/>
    <property type="match status" value="1"/>
</dbReference>
<accession>A0A9D5C3C8</accession>
<gene>
    <name evidence="2" type="ORF">J5N97_027089</name>
</gene>